<evidence type="ECO:0000313" key="2">
    <source>
        <dbReference type="EMBL" id="MCY1013723.1"/>
    </source>
</evidence>
<dbReference type="Proteomes" id="UP001150924">
    <property type="component" value="Unassembled WGS sequence"/>
</dbReference>
<feature type="region of interest" description="Disordered" evidence="1">
    <location>
        <begin position="222"/>
        <end position="264"/>
    </location>
</feature>
<organism evidence="2 3">
    <name type="scientific">Nannocystis pusilla</name>
    <dbReference type="NCBI Taxonomy" id="889268"/>
    <lineage>
        <taxon>Bacteria</taxon>
        <taxon>Pseudomonadati</taxon>
        <taxon>Myxococcota</taxon>
        <taxon>Polyangia</taxon>
        <taxon>Nannocystales</taxon>
        <taxon>Nannocystaceae</taxon>
        <taxon>Nannocystis</taxon>
    </lineage>
</organism>
<gene>
    <name evidence="2" type="ORF">OV079_51005</name>
</gene>
<sequence length="264" mass="27739">MPTSGGPGWGSSGGDAPPGDCQAPLPAPTSCDPIAEACGDATAIAGASDAYVYRTALTAADGGSSARARAALQALYRVSKRGGDAQWIREVSYLVDFEGDDTALYLVERTEDPLTMKVSARVDDEETVIGETHHTSGNTYWNTALTRTLAGVVAYDDLGPTLPSFSHVTPTKLVLLADAVEGEYLGSAPAYDGERLFFTWNDPPFDEDGSGPLHRALVSLAGDTRPSSPATPRPASIHPWRSTPTSSTSPPAIRATCPACSRRR</sequence>
<accession>A0A9X3J532</accession>
<feature type="compositionally biased region" description="Low complexity" evidence="1">
    <location>
        <begin position="224"/>
        <end position="251"/>
    </location>
</feature>
<feature type="region of interest" description="Disordered" evidence="1">
    <location>
        <begin position="1"/>
        <end position="27"/>
    </location>
</feature>
<evidence type="ECO:0000313" key="3">
    <source>
        <dbReference type="Proteomes" id="UP001150924"/>
    </source>
</evidence>
<dbReference type="EMBL" id="JAPNKE010000002">
    <property type="protein sequence ID" value="MCY1013723.1"/>
    <property type="molecule type" value="Genomic_DNA"/>
</dbReference>
<keyword evidence="3" id="KW-1185">Reference proteome</keyword>
<comment type="caution">
    <text evidence="2">The sequence shown here is derived from an EMBL/GenBank/DDBJ whole genome shotgun (WGS) entry which is preliminary data.</text>
</comment>
<dbReference type="AlphaFoldDB" id="A0A9X3J532"/>
<evidence type="ECO:0000256" key="1">
    <source>
        <dbReference type="SAM" id="MobiDB-lite"/>
    </source>
</evidence>
<feature type="compositionally biased region" description="Gly residues" evidence="1">
    <location>
        <begin position="1"/>
        <end position="13"/>
    </location>
</feature>
<reference evidence="2" key="1">
    <citation type="submission" date="2022-11" db="EMBL/GenBank/DDBJ databases">
        <title>Minimal conservation of predation-associated metabolite biosynthetic gene clusters underscores biosynthetic potential of Myxococcota including descriptions for ten novel species: Archangium lansinium sp. nov., Myxococcus landrumus sp. nov., Nannocystis bai.</title>
        <authorList>
            <person name="Ahearne A."/>
            <person name="Stevens C."/>
            <person name="Phillips K."/>
        </authorList>
    </citation>
    <scope>NUCLEOTIDE SEQUENCE</scope>
    <source>
        <strain evidence="2">Na p29</strain>
    </source>
</reference>
<dbReference type="RefSeq" id="WP_267777829.1">
    <property type="nucleotide sequence ID" value="NZ_JAPNKE010000002.1"/>
</dbReference>
<protein>
    <submittedName>
        <fullName evidence="2">Uncharacterized protein</fullName>
    </submittedName>
</protein>
<proteinExistence type="predicted"/>
<name>A0A9X3J532_9BACT</name>